<reference evidence="1" key="1">
    <citation type="submission" date="2014-11" db="EMBL/GenBank/DDBJ databases">
        <authorList>
            <person name="Amaro Gonzalez C."/>
        </authorList>
    </citation>
    <scope>NUCLEOTIDE SEQUENCE</scope>
</reference>
<proteinExistence type="predicted"/>
<dbReference type="EMBL" id="GBXM01088477">
    <property type="protein sequence ID" value="JAH20100.1"/>
    <property type="molecule type" value="Transcribed_RNA"/>
</dbReference>
<dbReference type="EMBL" id="GBXM01096939">
    <property type="protein sequence ID" value="JAH11638.1"/>
    <property type="molecule type" value="Transcribed_RNA"/>
</dbReference>
<name>A0A0E9QV01_ANGAN</name>
<protein>
    <submittedName>
        <fullName evidence="1">Uncharacterized protein</fullName>
    </submittedName>
</protein>
<dbReference type="AlphaFoldDB" id="A0A0E9QV01"/>
<evidence type="ECO:0000313" key="1">
    <source>
        <dbReference type="EMBL" id="JAH20100.1"/>
    </source>
</evidence>
<accession>A0A0E9QV01</accession>
<reference evidence="1" key="2">
    <citation type="journal article" date="2015" name="Fish Shellfish Immunol.">
        <title>Early steps in the European eel (Anguilla anguilla)-Vibrio vulnificus interaction in the gills: Role of the RtxA13 toxin.</title>
        <authorList>
            <person name="Callol A."/>
            <person name="Pajuelo D."/>
            <person name="Ebbesson L."/>
            <person name="Teles M."/>
            <person name="MacKenzie S."/>
            <person name="Amaro C."/>
        </authorList>
    </citation>
    <scope>NUCLEOTIDE SEQUENCE</scope>
</reference>
<sequence length="21" mass="2504">MVRWPVIHSHNLTDVIKLCEI</sequence>
<organism evidence="1">
    <name type="scientific">Anguilla anguilla</name>
    <name type="common">European freshwater eel</name>
    <name type="synonym">Muraena anguilla</name>
    <dbReference type="NCBI Taxonomy" id="7936"/>
    <lineage>
        <taxon>Eukaryota</taxon>
        <taxon>Metazoa</taxon>
        <taxon>Chordata</taxon>
        <taxon>Craniata</taxon>
        <taxon>Vertebrata</taxon>
        <taxon>Euteleostomi</taxon>
        <taxon>Actinopterygii</taxon>
        <taxon>Neopterygii</taxon>
        <taxon>Teleostei</taxon>
        <taxon>Anguilliformes</taxon>
        <taxon>Anguillidae</taxon>
        <taxon>Anguilla</taxon>
    </lineage>
</organism>